<accession>A0AA35WI89</accession>
<dbReference type="Gene3D" id="3.40.50.720">
    <property type="entry name" value="NAD(P)-binding Rossmann-like Domain"/>
    <property type="match status" value="1"/>
</dbReference>
<comment type="caution">
    <text evidence="3">The sequence shown here is derived from an EMBL/GenBank/DDBJ whole genome shotgun (WGS) entry which is preliminary data.</text>
</comment>
<keyword evidence="1" id="KW-0833">Ubl conjugation pathway</keyword>
<dbReference type="Pfam" id="PF00899">
    <property type="entry name" value="ThiF"/>
    <property type="match status" value="1"/>
</dbReference>
<comment type="similarity">
    <text evidence="1">Belongs to the ubiquitin-activating E1 family. UBA3 subfamily.</text>
</comment>
<dbReference type="EMBL" id="CASHTH010001953">
    <property type="protein sequence ID" value="CAI8022418.1"/>
    <property type="molecule type" value="Genomic_DNA"/>
</dbReference>
<evidence type="ECO:0000259" key="2">
    <source>
        <dbReference type="Pfam" id="PF00899"/>
    </source>
</evidence>
<dbReference type="AlphaFoldDB" id="A0AA35WI89"/>
<dbReference type="InterPro" id="IPR000594">
    <property type="entry name" value="ThiF_NAD_FAD-bd"/>
</dbReference>
<evidence type="ECO:0000313" key="3">
    <source>
        <dbReference type="EMBL" id="CAI8022418.1"/>
    </source>
</evidence>
<evidence type="ECO:0000313" key="4">
    <source>
        <dbReference type="Proteomes" id="UP001174909"/>
    </source>
</evidence>
<protein>
    <recommendedName>
        <fullName evidence="1">NEDD8-activating enzyme E1 catalytic subunit</fullName>
        <ecNumber evidence="1">6.2.1.64</ecNumber>
    </recommendedName>
</protein>
<comment type="pathway">
    <text evidence="1">Protein modification; protein neddylation.</text>
</comment>
<dbReference type="Proteomes" id="UP001174909">
    <property type="component" value="Unassembled WGS sequence"/>
</dbReference>
<organism evidence="3 4">
    <name type="scientific">Geodia barretti</name>
    <name type="common">Barrett's horny sponge</name>
    <dbReference type="NCBI Taxonomy" id="519541"/>
    <lineage>
        <taxon>Eukaryota</taxon>
        <taxon>Metazoa</taxon>
        <taxon>Porifera</taxon>
        <taxon>Demospongiae</taxon>
        <taxon>Heteroscleromorpha</taxon>
        <taxon>Tetractinellida</taxon>
        <taxon>Astrophorina</taxon>
        <taxon>Geodiidae</taxon>
        <taxon>Geodia</taxon>
    </lineage>
</organism>
<comment type="function">
    <text evidence="1">Catalytic subunit of the dimeric E1 enzyme, which activates NEDD8.</text>
</comment>
<keyword evidence="4" id="KW-1185">Reference proteome</keyword>
<dbReference type="InterPro" id="IPR045886">
    <property type="entry name" value="ThiF/MoeB/HesA"/>
</dbReference>
<dbReference type="SUPFAM" id="SSF69572">
    <property type="entry name" value="Activating enzymes of the ubiquitin-like proteins"/>
    <property type="match status" value="1"/>
</dbReference>
<reference evidence="3" key="1">
    <citation type="submission" date="2023-03" db="EMBL/GenBank/DDBJ databases">
        <authorList>
            <person name="Steffen K."/>
            <person name="Cardenas P."/>
        </authorList>
    </citation>
    <scope>NUCLEOTIDE SEQUENCE</scope>
</reference>
<dbReference type="GO" id="GO:0005737">
    <property type="term" value="C:cytoplasm"/>
    <property type="evidence" value="ECO:0007669"/>
    <property type="project" value="TreeGrafter"/>
</dbReference>
<keyword evidence="1" id="KW-0547">Nucleotide-binding</keyword>
<dbReference type="GO" id="GO:0005524">
    <property type="term" value="F:ATP binding"/>
    <property type="evidence" value="ECO:0007669"/>
    <property type="project" value="UniProtKB-UniRule"/>
</dbReference>
<keyword evidence="1" id="KW-0067">ATP-binding</keyword>
<dbReference type="GO" id="GO:0045116">
    <property type="term" value="P:protein neddylation"/>
    <property type="evidence" value="ECO:0007669"/>
    <property type="project" value="UniProtKB-UniRule"/>
</dbReference>
<dbReference type="EC" id="6.2.1.64" evidence="1"/>
<dbReference type="PANTHER" id="PTHR10953">
    <property type="entry name" value="UBIQUITIN-ACTIVATING ENZYME E1"/>
    <property type="match status" value="1"/>
</dbReference>
<dbReference type="InterPro" id="IPR035985">
    <property type="entry name" value="Ubiquitin-activating_enz"/>
</dbReference>
<evidence type="ECO:0000256" key="1">
    <source>
        <dbReference type="RuleBase" id="RU368009"/>
    </source>
</evidence>
<dbReference type="GO" id="GO:0019781">
    <property type="term" value="F:NEDD8 activating enzyme activity"/>
    <property type="evidence" value="ECO:0007669"/>
    <property type="project" value="UniProtKB-UniRule"/>
</dbReference>
<gene>
    <name evidence="3" type="ORF">GBAR_LOCUS13168</name>
</gene>
<proteinExistence type="inferred from homology"/>
<keyword evidence="1" id="KW-0436">Ligase</keyword>
<name>A0AA35WI89_GEOBA</name>
<dbReference type="PANTHER" id="PTHR10953:SF6">
    <property type="entry name" value="NEDD8-ACTIVATING ENZYME E1 CATALYTIC SUBUNIT"/>
    <property type="match status" value="1"/>
</dbReference>
<feature type="domain" description="THIF-type NAD/FAD binding fold" evidence="2">
    <location>
        <begin position="42"/>
        <end position="128"/>
    </location>
</feature>
<dbReference type="GO" id="GO:0005634">
    <property type="term" value="C:nucleus"/>
    <property type="evidence" value="ECO:0007669"/>
    <property type="project" value="TreeGrafter"/>
</dbReference>
<comment type="catalytic activity">
    <reaction evidence="1">
        <text>ATP + [NEDD8 protein] + [E1 NEDD8-activating enzyme]-L-cysteine = AMP + diphosphate + [E1 NEDD8-activating enzyme]-S-[NEDD8 protein]-yl-L-cysteine.</text>
        <dbReference type="EC" id="6.2.1.64"/>
    </reaction>
</comment>
<sequence length="162" mass="18009">METDGGSGDGEGRWRDVQKLLTRGSPLAHPDFEPSEQTHQFLREICKVLVIGAGGLGCELLKDLAMMGFTKIDVIDMDTIDISNLNRQFLFTDDDIGKPKAEVAASFINDRVAGCNVTPHFAKIQDFDMDFYKRKELINLFLTCPLLSAHICFNPFSPAPTL</sequence>